<evidence type="ECO:0000313" key="14">
    <source>
        <dbReference type="EMBL" id="OXT02298.1"/>
    </source>
</evidence>
<sequence length="247" mass="25444">MTGLFLRDVRLSIAAGGGAFVALLFFLAIVAIIPFGVGPDLKLLGEIGPAVLWIGALLSGLLGLDRLFALDREDGSLDLFLMAAGRQPLVLTVFTKCLAHFAGIVLPLVLAAPLLGLLLNMTPLSIGATVLTLLVGAPAISFVGAVGAAVTVALPRGGLLVAILVLPLLIPVLIFGVAAANGAVRDPDPFLAPFLILAALTLFFAVIGPVAAAYALLVETHPIADNAADPYEEDGWFEHSDTVGQEK</sequence>
<evidence type="ECO:0000256" key="7">
    <source>
        <dbReference type="ARBA" id="ARBA00022519"/>
    </source>
</evidence>
<dbReference type="GO" id="GO:0005886">
    <property type="term" value="C:plasma membrane"/>
    <property type="evidence" value="ECO:0007669"/>
    <property type="project" value="UniProtKB-SubCell"/>
</dbReference>
<evidence type="ECO:0000256" key="4">
    <source>
        <dbReference type="ARBA" id="ARBA00016452"/>
    </source>
</evidence>
<comment type="function">
    <text evidence="1 12">Required for the export of heme to the periplasm for the biogenesis of c-type cytochromes.</text>
</comment>
<name>A0A231V284_9HYPH</name>
<keyword evidence="5 12" id="KW-0813">Transport</keyword>
<dbReference type="PRINTS" id="PR01414">
    <property type="entry name" value="CCMBBIOGNSIS"/>
</dbReference>
<dbReference type="OrthoDB" id="9812915at2"/>
<reference evidence="15" key="1">
    <citation type="journal article" date="2017" name="Int. J. Syst. Evol. Microbiol.">
        <title>Notoacmeibacter marinus gen. nov., sp. nov., isolated from the gut of a limpet and proposal of Notoacmeibacteraceae fam. nov. in the order Rhizobiales of the class Alphaproteobacteria.</title>
        <authorList>
            <person name="Huang Z."/>
            <person name="Guo F."/>
            <person name="Lai Q."/>
        </authorList>
    </citation>
    <scope>NUCLEOTIDE SEQUENCE [LARGE SCALE GENOMIC DNA]</scope>
    <source>
        <strain evidence="15">XMTR2A4</strain>
    </source>
</reference>
<dbReference type="NCBIfam" id="TIGR01190">
    <property type="entry name" value="ccmB"/>
    <property type="match status" value="1"/>
</dbReference>
<comment type="caution">
    <text evidence="14">The sequence shown here is derived from an EMBL/GenBank/DDBJ whole genome shotgun (WGS) entry which is preliminary data.</text>
</comment>
<feature type="transmembrane region" description="Helical" evidence="13">
    <location>
        <begin position="89"/>
        <end position="112"/>
    </location>
</feature>
<dbReference type="Pfam" id="PF03379">
    <property type="entry name" value="CcmB"/>
    <property type="match status" value="1"/>
</dbReference>
<dbReference type="GO" id="GO:0015232">
    <property type="term" value="F:heme transmembrane transporter activity"/>
    <property type="evidence" value="ECO:0007669"/>
    <property type="project" value="InterPro"/>
</dbReference>
<evidence type="ECO:0000256" key="5">
    <source>
        <dbReference type="ARBA" id="ARBA00022448"/>
    </source>
</evidence>
<feature type="transmembrane region" description="Helical" evidence="13">
    <location>
        <begin position="190"/>
        <end position="217"/>
    </location>
</feature>
<evidence type="ECO:0000256" key="11">
    <source>
        <dbReference type="ARBA" id="ARBA00023136"/>
    </source>
</evidence>
<protein>
    <recommendedName>
        <fullName evidence="4 12">Heme exporter protein B</fullName>
    </recommendedName>
</protein>
<dbReference type="AlphaFoldDB" id="A0A231V284"/>
<feature type="transmembrane region" description="Helical" evidence="13">
    <location>
        <begin position="124"/>
        <end position="152"/>
    </location>
</feature>
<evidence type="ECO:0000256" key="3">
    <source>
        <dbReference type="ARBA" id="ARBA00010544"/>
    </source>
</evidence>
<feature type="transmembrane region" description="Helical" evidence="13">
    <location>
        <begin position="47"/>
        <end position="68"/>
    </location>
</feature>
<comment type="subcellular location">
    <subcellularLocation>
        <location evidence="2">Cell inner membrane</location>
        <topology evidence="2">Multi-pass membrane protein</topology>
    </subcellularLocation>
</comment>
<evidence type="ECO:0000256" key="8">
    <source>
        <dbReference type="ARBA" id="ARBA00022692"/>
    </source>
</evidence>
<evidence type="ECO:0000256" key="10">
    <source>
        <dbReference type="ARBA" id="ARBA00022989"/>
    </source>
</evidence>
<keyword evidence="6 12" id="KW-1003">Cell membrane</keyword>
<dbReference type="InterPro" id="IPR026031">
    <property type="entry name" value="Cyt_c_CcmB_bac"/>
</dbReference>
<dbReference type="EMBL" id="NBYO01000001">
    <property type="protein sequence ID" value="OXT02298.1"/>
    <property type="molecule type" value="Genomic_DNA"/>
</dbReference>
<dbReference type="GO" id="GO:0017004">
    <property type="term" value="P:cytochrome complex assembly"/>
    <property type="evidence" value="ECO:0007669"/>
    <property type="project" value="UniProtKB-KW"/>
</dbReference>
<dbReference type="PIRSF" id="PIRSF002764">
    <property type="entry name" value="CcmB"/>
    <property type="match status" value="1"/>
</dbReference>
<feature type="transmembrane region" description="Helical" evidence="13">
    <location>
        <begin position="12"/>
        <end position="35"/>
    </location>
</feature>
<dbReference type="PANTHER" id="PTHR30070">
    <property type="entry name" value="HEME EXPORTER PROTEIN B"/>
    <property type="match status" value="1"/>
</dbReference>
<dbReference type="GO" id="GO:1903607">
    <property type="term" value="P:cytochrome c biosynthetic process"/>
    <property type="evidence" value="ECO:0007669"/>
    <property type="project" value="TreeGrafter"/>
</dbReference>
<evidence type="ECO:0000313" key="15">
    <source>
        <dbReference type="Proteomes" id="UP000215405"/>
    </source>
</evidence>
<gene>
    <name evidence="14" type="ORF">B7H23_05170</name>
</gene>
<keyword evidence="11 12" id="KW-0472">Membrane</keyword>
<keyword evidence="9 12" id="KW-0201">Cytochrome c-type biogenesis</keyword>
<comment type="similarity">
    <text evidence="3 12">Belongs to the CcmB/CycW/HelB family.</text>
</comment>
<keyword evidence="10 13" id="KW-1133">Transmembrane helix</keyword>
<feature type="transmembrane region" description="Helical" evidence="13">
    <location>
        <begin position="159"/>
        <end position="184"/>
    </location>
</feature>
<proteinExistence type="inferred from homology"/>
<keyword evidence="8 13" id="KW-0812">Transmembrane</keyword>
<keyword evidence="15" id="KW-1185">Reference proteome</keyword>
<evidence type="ECO:0000256" key="6">
    <source>
        <dbReference type="ARBA" id="ARBA00022475"/>
    </source>
</evidence>
<dbReference type="PANTHER" id="PTHR30070:SF1">
    <property type="entry name" value="CYTOCHROME C BIOGENESIS B-RELATED"/>
    <property type="match status" value="1"/>
</dbReference>
<evidence type="ECO:0000256" key="12">
    <source>
        <dbReference type="PIRNR" id="PIRNR002764"/>
    </source>
</evidence>
<evidence type="ECO:0000256" key="2">
    <source>
        <dbReference type="ARBA" id="ARBA00004429"/>
    </source>
</evidence>
<dbReference type="Proteomes" id="UP000215405">
    <property type="component" value="Unassembled WGS sequence"/>
</dbReference>
<organism evidence="14 15">
    <name type="scientific">Notoacmeibacter marinus</name>
    <dbReference type="NCBI Taxonomy" id="1876515"/>
    <lineage>
        <taxon>Bacteria</taxon>
        <taxon>Pseudomonadati</taxon>
        <taxon>Pseudomonadota</taxon>
        <taxon>Alphaproteobacteria</taxon>
        <taxon>Hyphomicrobiales</taxon>
        <taxon>Notoacmeibacteraceae</taxon>
        <taxon>Notoacmeibacter</taxon>
    </lineage>
</organism>
<keyword evidence="7 12" id="KW-0997">Cell inner membrane</keyword>
<evidence type="ECO:0000256" key="9">
    <source>
        <dbReference type="ARBA" id="ARBA00022748"/>
    </source>
</evidence>
<accession>A0A231V284</accession>
<dbReference type="InterPro" id="IPR003544">
    <property type="entry name" value="Cyt_c_biogenesis_CcmB"/>
</dbReference>
<evidence type="ECO:0000256" key="1">
    <source>
        <dbReference type="ARBA" id="ARBA00002442"/>
    </source>
</evidence>
<evidence type="ECO:0000256" key="13">
    <source>
        <dbReference type="SAM" id="Phobius"/>
    </source>
</evidence>